<dbReference type="RefSeq" id="XP_014154749.1">
    <property type="nucleotide sequence ID" value="XM_014299274.1"/>
</dbReference>
<dbReference type="AlphaFoldDB" id="A0A0L0FVI1"/>
<evidence type="ECO:0000313" key="2">
    <source>
        <dbReference type="Proteomes" id="UP000054560"/>
    </source>
</evidence>
<protein>
    <submittedName>
        <fullName evidence="1">Uncharacterized protein</fullName>
    </submittedName>
</protein>
<keyword evidence="2" id="KW-1185">Reference proteome</keyword>
<evidence type="ECO:0000313" key="1">
    <source>
        <dbReference type="EMBL" id="KNC80847.1"/>
    </source>
</evidence>
<proteinExistence type="predicted"/>
<name>A0A0L0FVI1_9EUKA</name>
<dbReference type="Proteomes" id="UP000054560">
    <property type="component" value="Unassembled WGS sequence"/>
</dbReference>
<organism evidence="1 2">
    <name type="scientific">Sphaeroforma arctica JP610</name>
    <dbReference type="NCBI Taxonomy" id="667725"/>
    <lineage>
        <taxon>Eukaryota</taxon>
        <taxon>Ichthyosporea</taxon>
        <taxon>Ichthyophonida</taxon>
        <taxon>Sphaeroforma</taxon>
    </lineage>
</organism>
<dbReference type="GeneID" id="25907312"/>
<reference evidence="1 2" key="1">
    <citation type="submission" date="2011-02" db="EMBL/GenBank/DDBJ databases">
        <title>The Genome Sequence of Sphaeroforma arctica JP610.</title>
        <authorList>
            <consortium name="The Broad Institute Genome Sequencing Platform"/>
            <person name="Russ C."/>
            <person name="Cuomo C."/>
            <person name="Young S.K."/>
            <person name="Zeng Q."/>
            <person name="Gargeya S."/>
            <person name="Alvarado L."/>
            <person name="Berlin A."/>
            <person name="Chapman S.B."/>
            <person name="Chen Z."/>
            <person name="Freedman E."/>
            <person name="Gellesch M."/>
            <person name="Goldberg J."/>
            <person name="Griggs A."/>
            <person name="Gujja S."/>
            <person name="Heilman E."/>
            <person name="Heiman D."/>
            <person name="Howarth C."/>
            <person name="Mehta T."/>
            <person name="Neiman D."/>
            <person name="Pearson M."/>
            <person name="Roberts A."/>
            <person name="Saif S."/>
            <person name="Shea T."/>
            <person name="Shenoy N."/>
            <person name="Sisk P."/>
            <person name="Stolte C."/>
            <person name="Sykes S."/>
            <person name="White J."/>
            <person name="Yandava C."/>
            <person name="Burger G."/>
            <person name="Gray M.W."/>
            <person name="Holland P.W.H."/>
            <person name="King N."/>
            <person name="Lang F.B.F."/>
            <person name="Roger A.J."/>
            <person name="Ruiz-Trillo I."/>
            <person name="Haas B."/>
            <person name="Nusbaum C."/>
            <person name="Birren B."/>
        </authorList>
    </citation>
    <scope>NUCLEOTIDE SEQUENCE [LARGE SCALE GENOMIC DNA]</scope>
    <source>
        <strain evidence="1 2">JP610</strain>
    </source>
</reference>
<gene>
    <name evidence="1" type="ORF">SARC_06808</name>
</gene>
<dbReference type="EMBL" id="KQ242100">
    <property type="protein sequence ID" value="KNC80847.1"/>
    <property type="molecule type" value="Genomic_DNA"/>
</dbReference>
<sequence>MSLSRGQSTRRMTIRYGQDNEDERDNLVKYVHANTTFGFKFESQLKAYLSGKPVDANGPKERAVYRTLVQHVIARKPLAEVSGHGGVSVYASQRS</sequence>
<accession>A0A0L0FVI1</accession>